<evidence type="ECO:0000313" key="4">
    <source>
        <dbReference type="Proteomes" id="UP000023435"/>
    </source>
</evidence>
<dbReference type="Proteomes" id="UP000023435">
    <property type="component" value="Unassembled WGS sequence"/>
</dbReference>
<proteinExistence type="predicted"/>
<dbReference type="EMBL" id="JAJA02000001">
    <property type="protein sequence ID" value="KWS03797.1"/>
    <property type="molecule type" value="Genomic_DNA"/>
</dbReference>
<reference evidence="3 4" key="1">
    <citation type="journal article" date="2014" name="Genome Announc.">
        <title>Draft Genome Sequence of Lysobacter capsici AZ78, a Bacterium Antagonistic to Plant-Pathogenic Oomycetes.</title>
        <authorList>
            <person name="Puopolo G."/>
            <person name="Sonego P."/>
            <person name="Engelen K."/>
            <person name="Pertot I."/>
        </authorList>
    </citation>
    <scope>NUCLEOTIDE SEQUENCE [LARGE SCALE GENOMIC DNA]</scope>
    <source>
        <strain evidence="3 4">AZ78</strain>
    </source>
</reference>
<name>A0A108U768_9GAMM</name>
<evidence type="ECO:0000259" key="2">
    <source>
        <dbReference type="Pfam" id="PF07995"/>
    </source>
</evidence>
<dbReference type="SUPFAM" id="SSF50952">
    <property type="entry name" value="Soluble quinoprotein glucose dehydrogenase"/>
    <property type="match status" value="1"/>
</dbReference>
<sequence>MTFALASLARTLAATALLCGGAIFADTAHAAAAPLTPHPVKLDDGRSFSLNLPANLEIVPVVQGLKRVRFFARSPDGRVFVTDMQNLSDNKLGRVYALDGWDEKTERYSKVSVYLDKQRNPNSVAFHTDAAGQSWLYLANTDKLLRYRYRSGDLKPSSEPEVLASFPDYGLSYKYGGWHLTRTLAFGGGKLYVSVGSSCNACVEKEDVRAAILQMNPDGSQRRIYARGLRNAVGLLYRDGKLYATNQGSDHLGDQKPDETMFVVNDGADYGWPYCYYSNGKVAADPKFPRKSGCASAPKTFAYFPSHASALGLAWFPSSDKGQLSDEFVVALHGASKLALNHGYRLVRVKADGRSGGDLITGFLADGKVLGRPCDVLHTGRDSFLFTDDKSGVIYRVRPKR</sequence>
<dbReference type="InterPro" id="IPR011042">
    <property type="entry name" value="6-blade_b-propeller_TolB-like"/>
</dbReference>
<feature type="domain" description="Glucose/Sorbosone dehydrogenase" evidence="2">
    <location>
        <begin position="78"/>
        <end position="331"/>
    </location>
</feature>
<evidence type="ECO:0000256" key="1">
    <source>
        <dbReference type="SAM" id="SignalP"/>
    </source>
</evidence>
<accession>A0A108U768</accession>
<evidence type="ECO:0000313" key="3">
    <source>
        <dbReference type="EMBL" id="KWS03797.1"/>
    </source>
</evidence>
<dbReference type="PANTHER" id="PTHR19328:SF53">
    <property type="entry name" value="MEMBRANE PROTEIN"/>
    <property type="match status" value="1"/>
</dbReference>
<keyword evidence="4" id="KW-1185">Reference proteome</keyword>
<dbReference type="Gene3D" id="2.120.10.30">
    <property type="entry name" value="TolB, C-terminal domain"/>
    <property type="match status" value="1"/>
</dbReference>
<protein>
    <submittedName>
        <fullName evidence="3">L-sorbosone dehydrogenase</fullName>
    </submittedName>
</protein>
<gene>
    <name evidence="3" type="ORF">AZ78_1346</name>
</gene>
<dbReference type="RefSeq" id="WP_082723479.1">
    <property type="nucleotide sequence ID" value="NZ_JAJA02000001.1"/>
</dbReference>
<organism evidence="3 4">
    <name type="scientific">Lysobacter capsici AZ78</name>
    <dbReference type="NCBI Taxonomy" id="1444315"/>
    <lineage>
        <taxon>Bacteria</taxon>
        <taxon>Pseudomonadati</taxon>
        <taxon>Pseudomonadota</taxon>
        <taxon>Gammaproteobacteria</taxon>
        <taxon>Lysobacterales</taxon>
        <taxon>Lysobacteraceae</taxon>
        <taxon>Lysobacter</taxon>
    </lineage>
</organism>
<dbReference type="InterPro" id="IPR011041">
    <property type="entry name" value="Quinoprot_gluc/sorb_DH_b-prop"/>
</dbReference>
<feature type="chain" id="PRO_5007131629" evidence="1">
    <location>
        <begin position="31"/>
        <end position="401"/>
    </location>
</feature>
<dbReference type="InterPro" id="IPR012938">
    <property type="entry name" value="Glc/Sorbosone_DH"/>
</dbReference>
<dbReference type="PANTHER" id="PTHR19328">
    <property type="entry name" value="HEDGEHOG-INTERACTING PROTEIN"/>
    <property type="match status" value="1"/>
</dbReference>
<dbReference type="Pfam" id="PF07995">
    <property type="entry name" value="GSDH"/>
    <property type="match status" value="1"/>
</dbReference>
<dbReference type="AlphaFoldDB" id="A0A108U768"/>
<feature type="signal peptide" evidence="1">
    <location>
        <begin position="1"/>
        <end position="30"/>
    </location>
</feature>
<dbReference type="OrthoDB" id="9770043at2"/>
<keyword evidence="1" id="KW-0732">Signal</keyword>
<comment type="caution">
    <text evidence="3">The sequence shown here is derived from an EMBL/GenBank/DDBJ whole genome shotgun (WGS) entry which is preliminary data.</text>
</comment>